<name>A0A518H4T9_9BACT</name>
<proteinExistence type="predicted"/>
<evidence type="ECO:0000313" key="3">
    <source>
        <dbReference type="Proteomes" id="UP000317835"/>
    </source>
</evidence>
<feature type="transmembrane region" description="Helical" evidence="1">
    <location>
        <begin position="164"/>
        <end position="182"/>
    </location>
</feature>
<sequence>MVDRADALTPPPGPGRGPWAVALVAVLQLAALIWLLAVPLPSVEAQRLDARARAGDGPGGASGLPSLRRGDFLLTADDHLSRALANLSDAGHLRQRLPIVLAALLIGGAALALGDVTMRGLGLASSFPGLARWPLAFASGSTLLASLTLGAGRLGWLSPRPTRIGLGLLLVAWLASRLRVLLPMREASRPDPPSSGGGPETG</sequence>
<protein>
    <submittedName>
        <fullName evidence="2">Uncharacterized protein</fullName>
    </submittedName>
</protein>
<keyword evidence="1" id="KW-0812">Transmembrane</keyword>
<feature type="transmembrane region" description="Helical" evidence="1">
    <location>
        <begin position="133"/>
        <end position="152"/>
    </location>
</feature>
<evidence type="ECO:0000313" key="2">
    <source>
        <dbReference type="EMBL" id="QDV35855.1"/>
    </source>
</evidence>
<dbReference type="KEGG" id="tpla:ElP_37630"/>
<gene>
    <name evidence="2" type="ORF">ElP_37630</name>
</gene>
<reference evidence="2 3" key="1">
    <citation type="submission" date="2019-02" db="EMBL/GenBank/DDBJ databases">
        <title>Deep-cultivation of Planctomycetes and their phenomic and genomic characterization uncovers novel biology.</title>
        <authorList>
            <person name="Wiegand S."/>
            <person name="Jogler M."/>
            <person name="Boedeker C."/>
            <person name="Pinto D."/>
            <person name="Vollmers J."/>
            <person name="Rivas-Marin E."/>
            <person name="Kohn T."/>
            <person name="Peeters S.H."/>
            <person name="Heuer A."/>
            <person name="Rast P."/>
            <person name="Oberbeckmann S."/>
            <person name="Bunk B."/>
            <person name="Jeske O."/>
            <person name="Meyerdierks A."/>
            <person name="Storesund J.E."/>
            <person name="Kallscheuer N."/>
            <person name="Luecker S."/>
            <person name="Lage O.M."/>
            <person name="Pohl T."/>
            <person name="Merkel B.J."/>
            <person name="Hornburger P."/>
            <person name="Mueller R.-W."/>
            <person name="Bruemmer F."/>
            <person name="Labrenz M."/>
            <person name="Spormann A.M."/>
            <person name="Op den Camp H."/>
            <person name="Overmann J."/>
            <person name="Amann R."/>
            <person name="Jetten M.S.M."/>
            <person name="Mascher T."/>
            <person name="Medema M.H."/>
            <person name="Devos D.P."/>
            <person name="Kaster A.-K."/>
            <person name="Ovreas L."/>
            <person name="Rohde M."/>
            <person name="Galperin M.Y."/>
            <person name="Jogler C."/>
        </authorList>
    </citation>
    <scope>NUCLEOTIDE SEQUENCE [LARGE SCALE GENOMIC DNA]</scope>
    <source>
        <strain evidence="2 3">ElP</strain>
    </source>
</reference>
<keyword evidence="3" id="KW-1185">Reference proteome</keyword>
<feature type="transmembrane region" description="Helical" evidence="1">
    <location>
        <begin position="20"/>
        <end position="43"/>
    </location>
</feature>
<dbReference type="Proteomes" id="UP000317835">
    <property type="component" value="Chromosome"/>
</dbReference>
<evidence type="ECO:0000256" key="1">
    <source>
        <dbReference type="SAM" id="Phobius"/>
    </source>
</evidence>
<dbReference type="RefSeq" id="WP_145271727.1">
    <property type="nucleotide sequence ID" value="NZ_CP036426.1"/>
</dbReference>
<accession>A0A518H4T9</accession>
<feature type="transmembrane region" description="Helical" evidence="1">
    <location>
        <begin position="97"/>
        <end position="113"/>
    </location>
</feature>
<organism evidence="2 3">
    <name type="scientific">Tautonia plasticadhaerens</name>
    <dbReference type="NCBI Taxonomy" id="2527974"/>
    <lineage>
        <taxon>Bacteria</taxon>
        <taxon>Pseudomonadati</taxon>
        <taxon>Planctomycetota</taxon>
        <taxon>Planctomycetia</taxon>
        <taxon>Isosphaerales</taxon>
        <taxon>Isosphaeraceae</taxon>
        <taxon>Tautonia</taxon>
    </lineage>
</organism>
<keyword evidence="1" id="KW-1133">Transmembrane helix</keyword>
<dbReference type="AlphaFoldDB" id="A0A518H4T9"/>
<keyword evidence="1" id="KW-0472">Membrane</keyword>
<dbReference type="EMBL" id="CP036426">
    <property type="protein sequence ID" value="QDV35855.1"/>
    <property type="molecule type" value="Genomic_DNA"/>
</dbReference>